<evidence type="ECO:0000313" key="12">
    <source>
        <dbReference type="EMBL" id="TCN33785.1"/>
    </source>
</evidence>
<dbReference type="PANTHER" id="PTHR24421">
    <property type="entry name" value="NITRATE/NITRITE SENSOR PROTEIN NARX-RELATED"/>
    <property type="match status" value="1"/>
</dbReference>
<keyword evidence="8" id="KW-0902">Two-component regulatory system</keyword>
<keyword evidence="5" id="KW-0547">Nucleotide-binding</keyword>
<gene>
    <name evidence="12" type="ORF">EV184_10291</name>
</gene>
<keyword evidence="6" id="KW-0418">Kinase</keyword>
<dbReference type="GO" id="GO:0005524">
    <property type="term" value="F:ATP binding"/>
    <property type="evidence" value="ECO:0007669"/>
    <property type="project" value="UniProtKB-KW"/>
</dbReference>
<evidence type="ECO:0000256" key="2">
    <source>
        <dbReference type="ARBA" id="ARBA00012438"/>
    </source>
</evidence>
<evidence type="ECO:0000256" key="6">
    <source>
        <dbReference type="ARBA" id="ARBA00022777"/>
    </source>
</evidence>
<dbReference type="SUPFAM" id="SSF55874">
    <property type="entry name" value="ATPase domain of HSP90 chaperone/DNA topoisomerase II/histidine kinase"/>
    <property type="match status" value="1"/>
</dbReference>
<dbReference type="GO" id="GO:0000155">
    <property type="term" value="F:phosphorelay sensor kinase activity"/>
    <property type="evidence" value="ECO:0007669"/>
    <property type="project" value="InterPro"/>
</dbReference>
<keyword evidence="10" id="KW-1133">Transmembrane helix</keyword>
<evidence type="ECO:0000256" key="8">
    <source>
        <dbReference type="ARBA" id="ARBA00023012"/>
    </source>
</evidence>
<feature type="domain" description="Histidine kinase" evidence="11">
    <location>
        <begin position="344"/>
        <end position="523"/>
    </location>
</feature>
<accession>A0A4R2C2L6</accession>
<dbReference type="InterPro" id="IPR003594">
    <property type="entry name" value="HATPase_dom"/>
</dbReference>
<dbReference type="EMBL" id="SLVU01000002">
    <property type="protein sequence ID" value="TCN33785.1"/>
    <property type="molecule type" value="Genomic_DNA"/>
</dbReference>
<organism evidence="12 13">
    <name type="scientific">Sinorhizobium americanum</name>
    <dbReference type="NCBI Taxonomy" id="194963"/>
    <lineage>
        <taxon>Bacteria</taxon>
        <taxon>Pseudomonadati</taxon>
        <taxon>Pseudomonadota</taxon>
        <taxon>Alphaproteobacteria</taxon>
        <taxon>Hyphomicrobiales</taxon>
        <taxon>Rhizobiaceae</taxon>
        <taxon>Sinorhizobium/Ensifer group</taxon>
        <taxon>Sinorhizobium</taxon>
    </lineage>
</organism>
<sequence>MAVGLLRWLLGPRSDRTGHKRSEPPAQTWRAIDPPIGDGSYIGINRTMCRQRIERTSPRFVVRANDLITRWNAQPLAKQFLMAGGIVAATAMIVVGAFVTSLIEDAVTRNSAATTALYVDSVIAPLLPDMQTTEVLDDTVSRALDETLGQGALGGRLLAFRLWRADGTILYANEESMVGKRFELSPELKAAFDGEVVAQFTPVDDLDGETERAANKPLLEIYNPVLQPWSGQVVAVSEFHEIANDFELSLSRARIQTWLAVAGFTLAFFIMLSAIVMRGSRTIDKQRLALKQRVEELSALLEQNEMLRGRLQQASQRATALNEQMLRRIGADLHDGPAQLLAYASLRVDSEALMNTSTPTDKREREVAAIKASLDEAMREIRTICNGLVLPQIETASLREILERCVHAHRQRTGSAVDLSLSRPPDHLSPSAKICIYRFVQEALNNAYRHGGGVGQRVVQSMDGNRVRIEVADGGPGFDPDKIRPTSLGLAGLRERIESLGGTFELNGAAPGTVVRMSLGIEEVGQL</sequence>
<dbReference type="Pfam" id="PF02518">
    <property type="entry name" value="HATPase_c"/>
    <property type="match status" value="1"/>
</dbReference>
<keyword evidence="10" id="KW-0472">Membrane</keyword>
<protein>
    <recommendedName>
        <fullName evidence="2">histidine kinase</fullName>
        <ecNumber evidence="2">2.7.13.3</ecNumber>
    </recommendedName>
</protein>
<evidence type="ECO:0000256" key="10">
    <source>
        <dbReference type="SAM" id="Phobius"/>
    </source>
</evidence>
<reference evidence="12 13" key="1">
    <citation type="submission" date="2019-03" db="EMBL/GenBank/DDBJ databases">
        <title>Genomic Encyclopedia of Type Strains, Phase IV (KMG-V): Genome sequencing to study the core and pangenomes of soil and plant-associated prokaryotes.</title>
        <authorList>
            <person name="Whitman W."/>
        </authorList>
    </citation>
    <scope>NUCLEOTIDE SEQUENCE [LARGE SCALE GENOMIC DNA]</scope>
    <source>
        <strain evidence="12 13">23C40</strain>
    </source>
</reference>
<keyword evidence="4" id="KW-0808">Transferase</keyword>
<dbReference type="InterPro" id="IPR036890">
    <property type="entry name" value="HATPase_C_sf"/>
</dbReference>
<evidence type="ECO:0000313" key="13">
    <source>
        <dbReference type="Proteomes" id="UP000295043"/>
    </source>
</evidence>
<feature type="transmembrane region" description="Helical" evidence="10">
    <location>
        <begin position="80"/>
        <end position="103"/>
    </location>
</feature>
<dbReference type="InterPro" id="IPR011712">
    <property type="entry name" value="Sig_transdc_His_kin_sub3_dim/P"/>
</dbReference>
<name>A0A4R2C2L6_9HYPH</name>
<keyword evidence="7" id="KW-0067">ATP-binding</keyword>
<evidence type="ECO:0000256" key="9">
    <source>
        <dbReference type="SAM" id="Coils"/>
    </source>
</evidence>
<keyword evidence="9" id="KW-0175">Coiled coil</keyword>
<dbReference type="InterPro" id="IPR050482">
    <property type="entry name" value="Sensor_HK_TwoCompSys"/>
</dbReference>
<dbReference type="GO" id="GO:0016020">
    <property type="term" value="C:membrane"/>
    <property type="evidence" value="ECO:0007669"/>
    <property type="project" value="InterPro"/>
</dbReference>
<proteinExistence type="predicted"/>
<comment type="caution">
    <text evidence="12">The sequence shown here is derived from an EMBL/GenBank/DDBJ whole genome shotgun (WGS) entry which is preliminary data.</text>
</comment>
<dbReference type="Pfam" id="PF07730">
    <property type="entry name" value="HisKA_3"/>
    <property type="match status" value="1"/>
</dbReference>
<dbReference type="Gene3D" id="1.20.5.1930">
    <property type="match status" value="1"/>
</dbReference>
<dbReference type="CDD" id="cd16917">
    <property type="entry name" value="HATPase_UhpB-NarQ-NarX-like"/>
    <property type="match status" value="1"/>
</dbReference>
<dbReference type="AlphaFoldDB" id="A0A4R2C2L6"/>
<evidence type="ECO:0000256" key="3">
    <source>
        <dbReference type="ARBA" id="ARBA00022553"/>
    </source>
</evidence>
<dbReference type="GO" id="GO:0046983">
    <property type="term" value="F:protein dimerization activity"/>
    <property type="evidence" value="ECO:0007669"/>
    <property type="project" value="InterPro"/>
</dbReference>
<feature type="transmembrane region" description="Helical" evidence="10">
    <location>
        <begin position="258"/>
        <end position="277"/>
    </location>
</feature>
<dbReference type="PROSITE" id="PS50109">
    <property type="entry name" value="HIS_KIN"/>
    <property type="match status" value="1"/>
</dbReference>
<keyword evidence="3" id="KW-0597">Phosphoprotein</keyword>
<feature type="coiled-coil region" evidence="9">
    <location>
        <begin position="297"/>
        <end position="324"/>
    </location>
</feature>
<evidence type="ECO:0000256" key="4">
    <source>
        <dbReference type="ARBA" id="ARBA00022679"/>
    </source>
</evidence>
<dbReference type="SMART" id="SM00387">
    <property type="entry name" value="HATPase_c"/>
    <property type="match status" value="1"/>
</dbReference>
<keyword evidence="10" id="KW-0812">Transmembrane</keyword>
<comment type="catalytic activity">
    <reaction evidence="1">
        <text>ATP + protein L-histidine = ADP + protein N-phospho-L-histidine.</text>
        <dbReference type="EC" id="2.7.13.3"/>
    </reaction>
</comment>
<evidence type="ECO:0000256" key="1">
    <source>
        <dbReference type="ARBA" id="ARBA00000085"/>
    </source>
</evidence>
<evidence type="ECO:0000259" key="11">
    <source>
        <dbReference type="PROSITE" id="PS50109"/>
    </source>
</evidence>
<evidence type="ECO:0000256" key="7">
    <source>
        <dbReference type="ARBA" id="ARBA00022840"/>
    </source>
</evidence>
<dbReference type="Proteomes" id="UP000295043">
    <property type="component" value="Unassembled WGS sequence"/>
</dbReference>
<dbReference type="PANTHER" id="PTHR24421:SF10">
    <property type="entry name" value="NITRATE_NITRITE SENSOR PROTEIN NARQ"/>
    <property type="match status" value="1"/>
</dbReference>
<dbReference type="Gene3D" id="3.30.565.10">
    <property type="entry name" value="Histidine kinase-like ATPase, C-terminal domain"/>
    <property type="match status" value="1"/>
</dbReference>
<dbReference type="EC" id="2.7.13.3" evidence="2"/>
<evidence type="ECO:0000256" key="5">
    <source>
        <dbReference type="ARBA" id="ARBA00022741"/>
    </source>
</evidence>
<dbReference type="InterPro" id="IPR005467">
    <property type="entry name" value="His_kinase_dom"/>
</dbReference>